<feature type="region of interest" description="Disordered" evidence="1">
    <location>
        <begin position="1"/>
        <end position="20"/>
    </location>
</feature>
<dbReference type="AlphaFoldDB" id="A0AAD7GMM4"/>
<evidence type="ECO:0000313" key="2">
    <source>
        <dbReference type="EMBL" id="KAJ7696271.1"/>
    </source>
</evidence>
<dbReference type="EMBL" id="JARKIE010000035">
    <property type="protein sequence ID" value="KAJ7696271.1"/>
    <property type="molecule type" value="Genomic_DNA"/>
</dbReference>
<evidence type="ECO:0000256" key="1">
    <source>
        <dbReference type="SAM" id="MobiDB-lite"/>
    </source>
</evidence>
<proteinExistence type="predicted"/>
<protein>
    <submittedName>
        <fullName evidence="2">Uncharacterized protein</fullName>
    </submittedName>
</protein>
<dbReference type="Proteomes" id="UP001221757">
    <property type="component" value="Unassembled WGS sequence"/>
</dbReference>
<reference evidence="2" key="1">
    <citation type="submission" date="2023-03" db="EMBL/GenBank/DDBJ databases">
        <title>Massive genome expansion in bonnet fungi (Mycena s.s.) driven by repeated elements and novel gene families across ecological guilds.</title>
        <authorList>
            <consortium name="Lawrence Berkeley National Laboratory"/>
            <person name="Harder C.B."/>
            <person name="Miyauchi S."/>
            <person name="Viragh M."/>
            <person name="Kuo A."/>
            <person name="Thoen E."/>
            <person name="Andreopoulos B."/>
            <person name="Lu D."/>
            <person name="Skrede I."/>
            <person name="Drula E."/>
            <person name="Henrissat B."/>
            <person name="Morin E."/>
            <person name="Kohler A."/>
            <person name="Barry K."/>
            <person name="LaButti K."/>
            <person name="Morin E."/>
            <person name="Salamov A."/>
            <person name="Lipzen A."/>
            <person name="Mereny Z."/>
            <person name="Hegedus B."/>
            <person name="Baldrian P."/>
            <person name="Stursova M."/>
            <person name="Weitz H."/>
            <person name="Taylor A."/>
            <person name="Grigoriev I.V."/>
            <person name="Nagy L.G."/>
            <person name="Martin F."/>
            <person name="Kauserud H."/>
        </authorList>
    </citation>
    <scope>NUCLEOTIDE SEQUENCE</scope>
    <source>
        <strain evidence="2">CBHHK067</strain>
    </source>
</reference>
<organism evidence="2 3">
    <name type="scientific">Mycena rosella</name>
    <name type="common">Pink bonnet</name>
    <name type="synonym">Agaricus rosellus</name>
    <dbReference type="NCBI Taxonomy" id="1033263"/>
    <lineage>
        <taxon>Eukaryota</taxon>
        <taxon>Fungi</taxon>
        <taxon>Dikarya</taxon>
        <taxon>Basidiomycota</taxon>
        <taxon>Agaricomycotina</taxon>
        <taxon>Agaricomycetes</taxon>
        <taxon>Agaricomycetidae</taxon>
        <taxon>Agaricales</taxon>
        <taxon>Marasmiineae</taxon>
        <taxon>Mycenaceae</taxon>
        <taxon>Mycena</taxon>
    </lineage>
</organism>
<sequence length="234" mass="25995">MLQAYGVGRTRRLDKRGGDGRGGWFPTVPAVPAVRAVRVSRSSDGSFDLQWIMGQIRGARSPATLVVRLSSRLLAMAEVTLGCKPGLLAHFLLHPHDHSPFPPSLACKPARMGGRWWWFRIKKPPRRVEYQVTNITTSLQSICLRHRVAVGTDQQVKRDVEMPEIWSRDQFGANLARGIESACADADSEVKREAKQDARRLVASTGINWSSVSAQKYRVGVGADKARRRAADQN</sequence>
<name>A0AAD7GMM4_MYCRO</name>
<evidence type="ECO:0000313" key="3">
    <source>
        <dbReference type="Proteomes" id="UP001221757"/>
    </source>
</evidence>
<keyword evidence="3" id="KW-1185">Reference proteome</keyword>
<gene>
    <name evidence="2" type="ORF">B0H17DRAFT_1178017</name>
</gene>
<accession>A0AAD7GMM4</accession>
<comment type="caution">
    <text evidence="2">The sequence shown here is derived from an EMBL/GenBank/DDBJ whole genome shotgun (WGS) entry which is preliminary data.</text>
</comment>